<feature type="transmembrane region" description="Helical" evidence="2">
    <location>
        <begin position="7"/>
        <end position="27"/>
    </location>
</feature>
<name>A0A1T5LGZ7_9BACT</name>
<protein>
    <submittedName>
        <fullName evidence="3">Tetratricopeptide repeat-containing protein</fullName>
    </submittedName>
</protein>
<dbReference type="PANTHER" id="PTHR44395:SF1">
    <property type="entry name" value="PROTEIN O-MANNOSYL-TRANSFERASE TMTC3"/>
    <property type="match status" value="1"/>
</dbReference>
<dbReference type="Proteomes" id="UP000190961">
    <property type="component" value="Unassembled WGS sequence"/>
</dbReference>
<feature type="repeat" description="TPR" evidence="1">
    <location>
        <begin position="192"/>
        <end position="225"/>
    </location>
</feature>
<keyword evidence="2" id="KW-1133">Transmembrane helix</keyword>
<dbReference type="SMART" id="SM00028">
    <property type="entry name" value="TPR"/>
    <property type="match status" value="3"/>
</dbReference>
<accession>A0A1T5LGZ7</accession>
<dbReference type="SUPFAM" id="SSF48452">
    <property type="entry name" value="TPR-like"/>
    <property type="match status" value="1"/>
</dbReference>
<dbReference type="STRING" id="688867.SAMN05660236_3219"/>
<dbReference type="AlphaFoldDB" id="A0A1T5LGZ7"/>
<dbReference type="InterPro" id="IPR019734">
    <property type="entry name" value="TPR_rpt"/>
</dbReference>
<keyword evidence="4" id="KW-1185">Reference proteome</keyword>
<dbReference type="GO" id="GO:0000030">
    <property type="term" value="F:mannosyltransferase activity"/>
    <property type="evidence" value="ECO:0007669"/>
    <property type="project" value="TreeGrafter"/>
</dbReference>
<keyword evidence="2" id="KW-0472">Membrane</keyword>
<dbReference type="OrthoDB" id="1490552at2"/>
<keyword evidence="1" id="KW-0802">TPR repeat</keyword>
<evidence type="ECO:0000256" key="2">
    <source>
        <dbReference type="SAM" id="Phobius"/>
    </source>
</evidence>
<dbReference type="RefSeq" id="WP_079687764.1">
    <property type="nucleotide sequence ID" value="NZ_FUZU01000002.1"/>
</dbReference>
<organism evidence="3 4">
    <name type="scientific">Ohtaekwangia koreensis</name>
    <dbReference type="NCBI Taxonomy" id="688867"/>
    <lineage>
        <taxon>Bacteria</taxon>
        <taxon>Pseudomonadati</taxon>
        <taxon>Bacteroidota</taxon>
        <taxon>Cytophagia</taxon>
        <taxon>Cytophagales</taxon>
        <taxon>Fulvivirgaceae</taxon>
        <taxon>Ohtaekwangia</taxon>
    </lineage>
</organism>
<evidence type="ECO:0000256" key="1">
    <source>
        <dbReference type="PROSITE-ProRule" id="PRU00339"/>
    </source>
</evidence>
<dbReference type="GO" id="GO:0035269">
    <property type="term" value="P:protein O-linked glycosylation via mannose"/>
    <property type="evidence" value="ECO:0007669"/>
    <property type="project" value="TreeGrafter"/>
</dbReference>
<dbReference type="PROSITE" id="PS50005">
    <property type="entry name" value="TPR"/>
    <property type="match status" value="1"/>
</dbReference>
<reference evidence="3 4" key="1">
    <citation type="submission" date="2017-02" db="EMBL/GenBank/DDBJ databases">
        <authorList>
            <person name="Peterson S.W."/>
        </authorList>
    </citation>
    <scope>NUCLEOTIDE SEQUENCE [LARGE SCALE GENOMIC DNA]</scope>
    <source>
        <strain evidence="3 4">DSM 25262</strain>
    </source>
</reference>
<dbReference type="Gene3D" id="1.25.40.10">
    <property type="entry name" value="Tetratricopeptide repeat domain"/>
    <property type="match status" value="1"/>
</dbReference>
<sequence length="273" mass="30571">MLKTRIILVVISAVLIWIIFMLPKGVVENDDPLTKTTTTTPADSISRKVDAHVNAPKEVVENIAHLRAQFDTSSDKEKNAIFADSLANLYLIAGKFDSAAWFSEEASKFFNTTESWIKAGDNYYQAFTFATEQTKQTRLAGKAQEIYKKVLDKTPKDLDVKTKLAMTYISSSNPMQGITLLREVIAEDPKNELALFNMGMLSIQSGQHDKAVERLEELVKVNPNHTQGQLLLGIALMNTGDKKRAKEQFEKVKQLDKDPSVQATVDSYLKDLK</sequence>
<evidence type="ECO:0000313" key="4">
    <source>
        <dbReference type="Proteomes" id="UP000190961"/>
    </source>
</evidence>
<evidence type="ECO:0000313" key="3">
    <source>
        <dbReference type="EMBL" id="SKC75271.1"/>
    </source>
</evidence>
<dbReference type="EMBL" id="FUZU01000002">
    <property type="protein sequence ID" value="SKC75271.1"/>
    <property type="molecule type" value="Genomic_DNA"/>
</dbReference>
<dbReference type="PANTHER" id="PTHR44395">
    <property type="match status" value="1"/>
</dbReference>
<gene>
    <name evidence="3" type="ORF">SAMN05660236_3219</name>
</gene>
<dbReference type="Pfam" id="PF14559">
    <property type="entry name" value="TPR_19"/>
    <property type="match status" value="1"/>
</dbReference>
<dbReference type="InterPro" id="IPR011990">
    <property type="entry name" value="TPR-like_helical_dom_sf"/>
</dbReference>
<keyword evidence="2" id="KW-0812">Transmembrane</keyword>
<proteinExistence type="predicted"/>